<feature type="region of interest" description="Disordered" evidence="1">
    <location>
        <begin position="78"/>
        <end position="98"/>
    </location>
</feature>
<gene>
    <name evidence="2" type="ORF">EVAR_4733_1</name>
</gene>
<proteinExistence type="predicted"/>
<feature type="compositionally biased region" description="Basic residues" evidence="1">
    <location>
        <begin position="85"/>
        <end position="98"/>
    </location>
</feature>
<name>A0A4C1SYL3_EUMVA</name>
<sequence length="162" mass="18664">MVEMSPGRPRLENKAELVGSKVLMSTFRRIGAPRKPRRRLRGSYFSAATYRRAAPPARQRYVRPPCLSQFLAQKGRRDNANGCLRSRRPRRPRRPRMKNYPRDVAGVARGRRRRAGRSLLCFLDKTLNLSGFCTGGRDVTLPRVEDAYIPIELIKIEMLILE</sequence>
<comment type="caution">
    <text evidence="2">The sequence shown here is derived from an EMBL/GenBank/DDBJ whole genome shotgun (WGS) entry which is preliminary data.</text>
</comment>
<organism evidence="2 3">
    <name type="scientific">Eumeta variegata</name>
    <name type="common">Bagworm moth</name>
    <name type="synonym">Eumeta japonica</name>
    <dbReference type="NCBI Taxonomy" id="151549"/>
    <lineage>
        <taxon>Eukaryota</taxon>
        <taxon>Metazoa</taxon>
        <taxon>Ecdysozoa</taxon>
        <taxon>Arthropoda</taxon>
        <taxon>Hexapoda</taxon>
        <taxon>Insecta</taxon>
        <taxon>Pterygota</taxon>
        <taxon>Neoptera</taxon>
        <taxon>Endopterygota</taxon>
        <taxon>Lepidoptera</taxon>
        <taxon>Glossata</taxon>
        <taxon>Ditrysia</taxon>
        <taxon>Tineoidea</taxon>
        <taxon>Psychidae</taxon>
        <taxon>Oiketicinae</taxon>
        <taxon>Eumeta</taxon>
    </lineage>
</organism>
<evidence type="ECO:0000256" key="1">
    <source>
        <dbReference type="SAM" id="MobiDB-lite"/>
    </source>
</evidence>
<dbReference type="EMBL" id="BGZK01000026">
    <property type="protein sequence ID" value="GBP07343.1"/>
    <property type="molecule type" value="Genomic_DNA"/>
</dbReference>
<evidence type="ECO:0000313" key="2">
    <source>
        <dbReference type="EMBL" id="GBP07343.1"/>
    </source>
</evidence>
<evidence type="ECO:0000313" key="3">
    <source>
        <dbReference type="Proteomes" id="UP000299102"/>
    </source>
</evidence>
<protein>
    <submittedName>
        <fullName evidence="2">Uncharacterized protein</fullName>
    </submittedName>
</protein>
<accession>A0A4C1SYL3</accession>
<dbReference type="Proteomes" id="UP000299102">
    <property type="component" value="Unassembled WGS sequence"/>
</dbReference>
<reference evidence="2 3" key="1">
    <citation type="journal article" date="2019" name="Commun. Biol.">
        <title>The bagworm genome reveals a unique fibroin gene that provides high tensile strength.</title>
        <authorList>
            <person name="Kono N."/>
            <person name="Nakamura H."/>
            <person name="Ohtoshi R."/>
            <person name="Tomita M."/>
            <person name="Numata K."/>
            <person name="Arakawa K."/>
        </authorList>
    </citation>
    <scope>NUCLEOTIDE SEQUENCE [LARGE SCALE GENOMIC DNA]</scope>
</reference>
<keyword evidence="3" id="KW-1185">Reference proteome</keyword>
<dbReference type="AlphaFoldDB" id="A0A4C1SYL3"/>